<dbReference type="EMBL" id="BSYJ01000005">
    <property type="protein sequence ID" value="GMG88233.1"/>
    <property type="molecule type" value="Genomic_DNA"/>
</dbReference>
<reference evidence="1 2" key="1">
    <citation type="submission" date="2023-04" db="EMBL/GenBank/DDBJ databases">
        <title>Marinobulbifer ophiurae gen. nov., sp. Nov., isolate from tissue of brittle star Ophioplocus japonicus.</title>
        <authorList>
            <person name="Kawano K."/>
            <person name="Sawayama S."/>
            <person name="Nakagawa S."/>
        </authorList>
    </citation>
    <scope>NUCLEOTIDE SEQUENCE [LARGE SCALE GENOMIC DNA]</scope>
    <source>
        <strain evidence="1 2">NKW57</strain>
    </source>
</reference>
<evidence type="ECO:0000313" key="2">
    <source>
        <dbReference type="Proteomes" id="UP001224392"/>
    </source>
</evidence>
<accession>A0ABQ6M1K6</accession>
<dbReference type="Proteomes" id="UP001224392">
    <property type="component" value="Unassembled WGS sequence"/>
</dbReference>
<name>A0ABQ6M1K6_9GAMM</name>
<keyword evidence="2" id="KW-1185">Reference proteome</keyword>
<sequence>MLFKDAEVGHIVEVADIATLANPYELTVIGRFLWGEEVQEPEVFEKSQLTFLSGEALPRCWLDSSYRQREVRRLKCGTRADDSEYYHGA</sequence>
<gene>
    <name evidence="1" type="ORF">MNKW57_25540</name>
</gene>
<evidence type="ECO:0000313" key="1">
    <source>
        <dbReference type="EMBL" id="GMG88233.1"/>
    </source>
</evidence>
<organism evidence="1 2">
    <name type="scientific">Biformimicrobium ophioploci</name>
    <dbReference type="NCBI Taxonomy" id="3036711"/>
    <lineage>
        <taxon>Bacteria</taxon>
        <taxon>Pseudomonadati</taxon>
        <taxon>Pseudomonadota</taxon>
        <taxon>Gammaproteobacteria</taxon>
        <taxon>Cellvibrionales</taxon>
        <taxon>Microbulbiferaceae</taxon>
        <taxon>Biformimicrobium</taxon>
    </lineage>
</organism>
<protein>
    <recommendedName>
        <fullName evidence="3">Acetyltransferase</fullName>
    </recommendedName>
</protein>
<proteinExistence type="predicted"/>
<dbReference type="RefSeq" id="WP_285764842.1">
    <property type="nucleotide sequence ID" value="NZ_BSYJ01000005.1"/>
</dbReference>
<evidence type="ECO:0008006" key="3">
    <source>
        <dbReference type="Google" id="ProtNLM"/>
    </source>
</evidence>
<comment type="caution">
    <text evidence="1">The sequence shown here is derived from an EMBL/GenBank/DDBJ whole genome shotgun (WGS) entry which is preliminary data.</text>
</comment>